<dbReference type="FunFam" id="2.10.110.10:FF:000018">
    <property type="entry name" value="Paxillin isoform 1"/>
    <property type="match status" value="1"/>
</dbReference>
<comment type="subcellular location">
    <subcellularLocation>
        <location evidence="2">Cell junction</location>
        <location evidence="2">Focal adhesion</location>
    </subcellularLocation>
    <subcellularLocation>
        <location evidence="1">Cytoplasm</location>
        <location evidence="1">Cytoskeleton</location>
    </subcellularLocation>
</comment>
<evidence type="ECO:0000313" key="14">
    <source>
        <dbReference type="EMBL" id="DBA18836.1"/>
    </source>
</evidence>
<dbReference type="PROSITE" id="PS50023">
    <property type="entry name" value="LIM_DOMAIN_2"/>
    <property type="match status" value="4"/>
</dbReference>
<dbReference type="CDD" id="cd09339">
    <property type="entry name" value="LIM4_Paxillin_like"/>
    <property type="match status" value="1"/>
</dbReference>
<evidence type="ECO:0000256" key="8">
    <source>
        <dbReference type="ARBA" id="ARBA00023038"/>
    </source>
</evidence>
<dbReference type="AlphaFoldDB" id="A0AAV2ZQG6"/>
<dbReference type="InterPro" id="IPR047075">
    <property type="entry name" value="Paxillin_TGFB1I1_LIM_dom1"/>
</dbReference>
<evidence type="ECO:0000256" key="5">
    <source>
        <dbReference type="ARBA" id="ARBA00022737"/>
    </source>
</evidence>
<gene>
    <name evidence="14" type="ORF">GDO54_014733</name>
</gene>
<reference evidence="14" key="1">
    <citation type="thesis" date="2020" institute="ProQuest LLC" country="789 East Eisenhower Parkway, Ann Arbor, MI, USA">
        <title>Comparative Genomics and Chromosome Evolution.</title>
        <authorList>
            <person name="Mudd A.B."/>
        </authorList>
    </citation>
    <scope>NUCLEOTIDE SEQUENCE</scope>
    <source>
        <strain evidence="14">1538</strain>
        <tissue evidence="14">Blood</tissue>
    </source>
</reference>
<dbReference type="GO" id="GO:0005856">
    <property type="term" value="C:cytoskeleton"/>
    <property type="evidence" value="ECO:0007669"/>
    <property type="project" value="UniProtKB-SubCell"/>
</dbReference>
<evidence type="ECO:0000256" key="2">
    <source>
        <dbReference type="ARBA" id="ARBA00004246"/>
    </source>
</evidence>
<name>A0AAV2ZQG6_PYXAD</name>
<protein>
    <recommendedName>
        <fullName evidence="13">LIM zinc-binding domain-containing protein</fullName>
    </recommendedName>
</protein>
<keyword evidence="8 10" id="KW-0440">LIM domain</keyword>
<evidence type="ECO:0000256" key="1">
    <source>
        <dbReference type="ARBA" id="ARBA00004245"/>
    </source>
</evidence>
<feature type="domain" description="LIM zinc-binding" evidence="13">
    <location>
        <begin position="302"/>
        <end position="359"/>
    </location>
</feature>
<evidence type="ECO:0000256" key="7">
    <source>
        <dbReference type="ARBA" id="ARBA00022949"/>
    </source>
</evidence>
<comment type="caution">
    <text evidence="14">The sequence shown here is derived from an EMBL/GenBank/DDBJ whole genome shotgun (WGS) entry which is preliminary data.</text>
</comment>
<dbReference type="Gene3D" id="2.10.110.10">
    <property type="entry name" value="Cysteine Rich Protein"/>
    <property type="match status" value="4"/>
</dbReference>
<evidence type="ECO:0000259" key="13">
    <source>
        <dbReference type="PROSITE" id="PS50023"/>
    </source>
</evidence>
<proteinExistence type="inferred from homology"/>
<comment type="similarity">
    <text evidence="10">Belongs to the paxillin family.</text>
</comment>
<organism evidence="14 15">
    <name type="scientific">Pyxicephalus adspersus</name>
    <name type="common">African bullfrog</name>
    <dbReference type="NCBI Taxonomy" id="30357"/>
    <lineage>
        <taxon>Eukaryota</taxon>
        <taxon>Metazoa</taxon>
        <taxon>Chordata</taxon>
        <taxon>Craniata</taxon>
        <taxon>Vertebrata</taxon>
        <taxon>Euteleostomi</taxon>
        <taxon>Amphibia</taxon>
        <taxon>Batrachia</taxon>
        <taxon>Anura</taxon>
        <taxon>Neobatrachia</taxon>
        <taxon>Ranoidea</taxon>
        <taxon>Pyxicephalidae</taxon>
        <taxon>Pyxicephalinae</taxon>
        <taxon>Pyxicephalus</taxon>
    </lineage>
</organism>
<evidence type="ECO:0000313" key="15">
    <source>
        <dbReference type="Proteomes" id="UP001181693"/>
    </source>
</evidence>
<evidence type="ECO:0000256" key="10">
    <source>
        <dbReference type="PIRNR" id="PIRNR037881"/>
    </source>
</evidence>
<dbReference type="GO" id="GO:0005925">
    <property type="term" value="C:focal adhesion"/>
    <property type="evidence" value="ECO:0007669"/>
    <property type="project" value="UniProtKB-SubCell"/>
</dbReference>
<evidence type="ECO:0000256" key="4">
    <source>
        <dbReference type="ARBA" id="ARBA00022723"/>
    </source>
</evidence>
<keyword evidence="5" id="KW-0677">Repeat</keyword>
<evidence type="ECO:0000256" key="9">
    <source>
        <dbReference type="ARBA" id="ARBA00023212"/>
    </source>
</evidence>
<dbReference type="InterPro" id="IPR017305">
    <property type="entry name" value="Tgfb1i1/Leupaxin/TGFB1I1"/>
</dbReference>
<dbReference type="Proteomes" id="UP001181693">
    <property type="component" value="Unassembled WGS sequence"/>
</dbReference>
<dbReference type="CDD" id="cd09338">
    <property type="entry name" value="LIM3_Paxillin_like"/>
    <property type="match status" value="1"/>
</dbReference>
<feature type="domain" description="LIM zinc-binding" evidence="13">
    <location>
        <begin position="242"/>
        <end position="301"/>
    </location>
</feature>
<keyword evidence="7" id="KW-0965">Cell junction</keyword>
<dbReference type="FunFam" id="2.10.110.10:FF:000008">
    <property type="entry name" value="Paxillin isoform 1"/>
    <property type="match status" value="1"/>
</dbReference>
<dbReference type="FunFam" id="2.10.110.10:FF:000009">
    <property type="entry name" value="Paxillin isoform 1"/>
    <property type="match status" value="1"/>
</dbReference>
<feature type="region of interest" description="Disordered" evidence="12">
    <location>
        <begin position="29"/>
        <end position="61"/>
    </location>
</feature>
<keyword evidence="9" id="KW-0206">Cytoskeleton</keyword>
<evidence type="ECO:0000256" key="12">
    <source>
        <dbReference type="SAM" id="MobiDB-lite"/>
    </source>
</evidence>
<dbReference type="SMART" id="SM00132">
    <property type="entry name" value="LIM"/>
    <property type="match status" value="4"/>
</dbReference>
<feature type="domain" description="LIM zinc-binding" evidence="13">
    <location>
        <begin position="420"/>
        <end position="477"/>
    </location>
</feature>
<keyword evidence="6 11" id="KW-0862">Zinc</keyword>
<dbReference type="CDD" id="cd09336">
    <property type="entry name" value="LIM1_Paxillin_like"/>
    <property type="match status" value="1"/>
</dbReference>
<dbReference type="PROSITE" id="PS00478">
    <property type="entry name" value="LIM_DOMAIN_1"/>
    <property type="match status" value="3"/>
</dbReference>
<dbReference type="SUPFAM" id="SSF57716">
    <property type="entry name" value="Glucocorticoid receptor-like (DNA-binding domain)"/>
    <property type="match status" value="5"/>
</dbReference>
<keyword evidence="3" id="KW-0963">Cytoplasm</keyword>
<dbReference type="GO" id="GO:0046872">
    <property type="term" value="F:metal ion binding"/>
    <property type="evidence" value="ECO:0007669"/>
    <property type="project" value="UniProtKB-KW"/>
</dbReference>
<keyword evidence="15" id="KW-1185">Reference proteome</keyword>
<accession>A0AAV2ZQG6</accession>
<evidence type="ECO:0000256" key="11">
    <source>
        <dbReference type="PROSITE-ProRule" id="PRU00125"/>
    </source>
</evidence>
<dbReference type="Pfam" id="PF00412">
    <property type="entry name" value="LIM"/>
    <property type="match status" value="4"/>
</dbReference>
<dbReference type="EMBL" id="DYDO01000008">
    <property type="protein sequence ID" value="DBA18836.1"/>
    <property type="molecule type" value="Genomic_DNA"/>
</dbReference>
<sequence>MEDLDALLADLQITSPTRCPVLLTDSQERVEACEQQRPPPPPYNPKEAVPYSDPEQENSAADKSHLYSTVKKYGSPSVSPVVGGGLCELDRLLNELNATQFNITDEIMSQFPPRDTKVTDRPDERRVLSASSATLELDKLMASLSDFHKQNTASLAQEPLPSTGQSAWSPSEIPEAITNPETVVLPVDGPEKSLVTMPASGHSEESTSTKCLESGPRSDLDSMLVKLQSGLKQQGIETQSKGLCQSCQRPIAGQVVTALGHTWHPEHFVCAHCKSLIGSTNFFEKDGRPYCEKDYFELHAPRCALCHLPILQNLVTALGYTWHPEHFCCKVCKKQIGEEGFHEKEGDPYCSDDYFRLFGAVCAGCCEPVKESYISALNGLWHPQCFVCHVCHTPFLNGSFFENDGLPLCETHYHSSRGSLCAGCDQPITGRCVTAMGRKFHPQHLSCTFCLRQLNKGTFREQDGKPYCQACFARLYG</sequence>
<dbReference type="PANTHER" id="PTHR24216:SF27">
    <property type="entry name" value="TRANSFORMING GROWTH FACTOR BETA-1-INDUCED TRANSCRIPT 1 PROTEIN"/>
    <property type="match status" value="1"/>
</dbReference>
<keyword evidence="4 11" id="KW-0479">Metal-binding</keyword>
<dbReference type="PIRSF" id="PIRSF037881">
    <property type="entry name" value="Leupaxin"/>
    <property type="match status" value="1"/>
</dbReference>
<feature type="domain" description="LIM zinc-binding" evidence="13">
    <location>
        <begin position="360"/>
        <end position="419"/>
    </location>
</feature>
<dbReference type="InterPro" id="IPR001781">
    <property type="entry name" value="Znf_LIM"/>
</dbReference>
<evidence type="ECO:0000256" key="3">
    <source>
        <dbReference type="ARBA" id="ARBA00022490"/>
    </source>
</evidence>
<dbReference type="PANTHER" id="PTHR24216">
    <property type="entry name" value="PAXILLIN-RELATED"/>
    <property type="match status" value="1"/>
</dbReference>
<evidence type="ECO:0000256" key="6">
    <source>
        <dbReference type="ARBA" id="ARBA00022833"/>
    </source>
</evidence>